<keyword evidence="1" id="KW-0472">Membrane</keyword>
<dbReference type="Pfam" id="PF01757">
    <property type="entry name" value="Acyl_transf_3"/>
    <property type="match status" value="1"/>
</dbReference>
<evidence type="ECO:0000256" key="1">
    <source>
        <dbReference type="SAM" id="Phobius"/>
    </source>
</evidence>
<name>A0A8J4YNI7_CHIOP</name>
<proteinExistence type="predicted"/>
<feature type="transmembrane region" description="Helical" evidence="1">
    <location>
        <begin position="398"/>
        <end position="420"/>
    </location>
</feature>
<feature type="transmembrane region" description="Helical" evidence="1">
    <location>
        <begin position="298"/>
        <end position="321"/>
    </location>
</feature>
<feature type="transmembrane region" description="Helical" evidence="1">
    <location>
        <begin position="144"/>
        <end position="168"/>
    </location>
</feature>
<keyword evidence="1" id="KW-0812">Transmembrane</keyword>
<dbReference type="Proteomes" id="UP000770661">
    <property type="component" value="Unassembled WGS sequence"/>
</dbReference>
<evidence type="ECO:0000313" key="4">
    <source>
        <dbReference type="Proteomes" id="UP000770661"/>
    </source>
</evidence>
<keyword evidence="4" id="KW-1185">Reference proteome</keyword>
<feature type="transmembrane region" description="Helical" evidence="1">
    <location>
        <begin position="261"/>
        <end position="278"/>
    </location>
</feature>
<feature type="transmembrane region" description="Helical" evidence="1">
    <location>
        <begin position="368"/>
        <end position="391"/>
    </location>
</feature>
<feature type="domain" description="Acyltransferase 3" evidence="2">
    <location>
        <begin position="208"/>
        <end position="538"/>
    </location>
</feature>
<dbReference type="EMBL" id="JACEEZ010007707">
    <property type="protein sequence ID" value="KAG0723800.1"/>
    <property type="molecule type" value="Genomic_DNA"/>
</dbReference>
<dbReference type="GO" id="GO:0016747">
    <property type="term" value="F:acyltransferase activity, transferring groups other than amino-acyl groups"/>
    <property type="evidence" value="ECO:0007669"/>
    <property type="project" value="InterPro"/>
</dbReference>
<feature type="transmembrane region" description="Helical" evidence="1">
    <location>
        <begin position="481"/>
        <end position="500"/>
    </location>
</feature>
<evidence type="ECO:0000259" key="2">
    <source>
        <dbReference type="Pfam" id="PF01757"/>
    </source>
</evidence>
<feature type="transmembrane region" description="Helical" evidence="1">
    <location>
        <begin position="520"/>
        <end position="541"/>
    </location>
</feature>
<dbReference type="PANTHER" id="PTHR11161:SF0">
    <property type="entry name" value="O-ACYLTRANSFERASE LIKE PROTEIN"/>
    <property type="match status" value="1"/>
</dbReference>
<keyword evidence="1" id="KW-1133">Transmembrane helix</keyword>
<protein>
    <submittedName>
        <fullName evidence="3">Nose resistant to fluoxetine protein 6</fullName>
    </submittedName>
</protein>
<sequence>MSPRELVTSTQLTFLDLAHLYLPDVTLVSAKCQRDLIATYRAIASLDTLVARGELWPLLREWRWWWSAEGPQDVPSRPRTPALPSLLPAALTLMQYGTCMPSTCTEDELQETVNKALQKEGLKVKILDCQTENQNRHPLQGPEITGIVLLLALVLLLASATCADVVTLGEKRQHLRQGPLRYLLAFSVTTNLPKIMHMETRKLPGVIPSINGIRFLSISWVVMGHQCAYSVSASQNIADLPELSKPVSIQIVTNADLSVDTFFMLSGLLVTLGLFGMVKKTGRFNLPLYLVHRLLRLWPPVALTVVLVATVSGLVVSGPYAEQYWSSIVKGCRDFWWIDITLVTNLVYPYLDQIPRDEGEAASCLPHIWYLGVDTQLYLIMPLILLPLIWWPRKGMAWLGLWTAASVITPAAIIGAYHLWPASLMVIDPPASLEYNYKVYLMPWCRAGPYLAGVWAGYLLHYGRKHPSITHLKLWQQVLGWAAAVGVALAVLFGIARYNYVGTPSQVPQMSLAEAVMYGGAHRAAWGAAVAWVIVACSWGYGGEYALVCVL</sequence>
<organism evidence="3 4">
    <name type="scientific">Chionoecetes opilio</name>
    <name type="common">Atlantic snow crab</name>
    <name type="synonym">Cancer opilio</name>
    <dbReference type="NCBI Taxonomy" id="41210"/>
    <lineage>
        <taxon>Eukaryota</taxon>
        <taxon>Metazoa</taxon>
        <taxon>Ecdysozoa</taxon>
        <taxon>Arthropoda</taxon>
        <taxon>Crustacea</taxon>
        <taxon>Multicrustacea</taxon>
        <taxon>Malacostraca</taxon>
        <taxon>Eumalacostraca</taxon>
        <taxon>Eucarida</taxon>
        <taxon>Decapoda</taxon>
        <taxon>Pleocyemata</taxon>
        <taxon>Brachyura</taxon>
        <taxon>Eubrachyura</taxon>
        <taxon>Majoidea</taxon>
        <taxon>Majidae</taxon>
        <taxon>Chionoecetes</taxon>
    </lineage>
</organism>
<dbReference type="OrthoDB" id="6361789at2759"/>
<comment type="caution">
    <text evidence="3">The sequence shown here is derived from an EMBL/GenBank/DDBJ whole genome shotgun (WGS) entry which is preliminary data.</text>
</comment>
<reference evidence="3" key="1">
    <citation type="submission" date="2020-07" db="EMBL/GenBank/DDBJ databases">
        <title>The High-quality genome of the commercially important snow crab, Chionoecetes opilio.</title>
        <authorList>
            <person name="Jeong J.-H."/>
            <person name="Ryu S."/>
        </authorList>
    </citation>
    <scope>NUCLEOTIDE SEQUENCE</scope>
    <source>
        <strain evidence="3">MADBK_172401_WGS</strain>
        <tissue evidence="3">Digestive gland</tissue>
    </source>
</reference>
<dbReference type="AlphaFoldDB" id="A0A8J4YNI7"/>
<dbReference type="InterPro" id="IPR052728">
    <property type="entry name" value="O2_lipid_transport_reg"/>
</dbReference>
<dbReference type="PANTHER" id="PTHR11161">
    <property type="entry name" value="O-ACYLTRANSFERASE"/>
    <property type="match status" value="1"/>
</dbReference>
<gene>
    <name evidence="3" type="primary">nrf-6_1</name>
    <name evidence="3" type="ORF">GWK47_041922</name>
</gene>
<accession>A0A8J4YNI7</accession>
<feature type="transmembrane region" description="Helical" evidence="1">
    <location>
        <begin position="440"/>
        <end position="460"/>
    </location>
</feature>
<evidence type="ECO:0000313" key="3">
    <source>
        <dbReference type="EMBL" id="KAG0723800.1"/>
    </source>
</evidence>
<dbReference type="InterPro" id="IPR002656">
    <property type="entry name" value="Acyl_transf_3_dom"/>
</dbReference>